<organism evidence="2 3">
    <name type="scientific">Nocardia nova SH22a</name>
    <dbReference type="NCBI Taxonomy" id="1415166"/>
    <lineage>
        <taxon>Bacteria</taxon>
        <taxon>Bacillati</taxon>
        <taxon>Actinomycetota</taxon>
        <taxon>Actinomycetes</taxon>
        <taxon>Mycobacteriales</taxon>
        <taxon>Nocardiaceae</taxon>
        <taxon>Nocardia</taxon>
    </lineage>
</organism>
<dbReference type="InterPro" id="IPR011234">
    <property type="entry name" value="Fumarylacetoacetase-like_C"/>
</dbReference>
<dbReference type="PATRIC" id="fig|1415166.3.peg.3874"/>
<dbReference type="HOGENOM" id="CLU_028458_3_3_11"/>
<feature type="domain" description="Fumarylacetoacetase-like C-terminal" evidence="1">
    <location>
        <begin position="142"/>
        <end position="327"/>
    </location>
</feature>
<dbReference type="eggNOG" id="COG0179">
    <property type="taxonomic scope" value="Bacteria"/>
</dbReference>
<dbReference type="STRING" id="1415166.NONO_c37760"/>
<keyword evidence="3" id="KW-1185">Reference proteome</keyword>
<dbReference type="Pfam" id="PF01557">
    <property type="entry name" value="FAA_hydrolase"/>
    <property type="match status" value="1"/>
</dbReference>
<dbReference type="GO" id="GO:0016787">
    <property type="term" value="F:hydrolase activity"/>
    <property type="evidence" value="ECO:0007669"/>
    <property type="project" value="UniProtKB-KW"/>
</dbReference>
<protein>
    <submittedName>
        <fullName evidence="2">Fumarylacetoacetate (FAA) hydrolase family protein</fullName>
    </submittedName>
</protein>
<evidence type="ECO:0000313" key="2">
    <source>
        <dbReference type="EMBL" id="AHH18560.1"/>
    </source>
</evidence>
<dbReference type="Proteomes" id="UP000019150">
    <property type="component" value="Chromosome"/>
</dbReference>
<reference evidence="2 3" key="1">
    <citation type="journal article" date="2014" name="Appl. Environ. Microbiol.">
        <title>Insights into the Microbial Degradation of Rubber and Gutta-Percha by Analysis of the Complete Genome of Nocardia nova SH22a.</title>
        <authorList>
            <person name="Luo Q."/>
            <person name="Hiessl S."/>
            <person name="Poehlein A."/>
            <person name="Daniel R."/>
            <person name="Steinbuchel A."/>
        </authorList>
    </citation>
    <scope>NUCLEOTIDE SEQUENCE [LARGE SCALE GENOMIC DNA]</scope>
    <source>
        <strain evidence="2">SH22a</strain>
    </source>
</reference>
<dbReference type="PANTHER" id="PTHR43211">
    <property type="entry name" value="FUMARYLACETOACETATE HYDROLASE"/>
    <property type="match status" value="1"/>
</dbReference>
<dbReference type="KEGG" id="nno:NONO_c37760"/>
<gene>
    <name evidence="2" type="ORF">NONO_c37760</name>
</gene>
<dbReference type="EMBL" id="CP006850">
    <property type="protein sequence ID" value="AHH18560.1"/>
    <property type="molecule type" value="Genomic_DNA"/>
</dbReference>
<accession>W5TGR7</accession>
<dbReference type="PANTHER" id="PTHR43211:SF1">
    <property type="entry name" value="BLL6422 PROTEIN"/>
    <property type="match status" value="1"/>
</dbReference>
<dbReference type="RefSeq" id="WP_237755222.1">
    <property type="nucleotide sequence ID" value="NZ_CP006850.1"/>
</dbReference>
<dbReference type="Gene3D" id="3.90.850.10">
    <property type="entry name" value="Fumarylacetoacetase-like, C-terminal domain"/>
    <property type="match status" value="1"/>
</dbReference>
<evidence type="ECO:0000313" key="3">
    <source>
        <dbReference type="Proteomes" id="UP000019150"/>
    </source>
</evidence>
<dbReference type="AlphaFoldDB" id="W5TGR7"/>
<proteinExistence type="predicted"/>
<keyword evidence="2" id="KW-0378">Hydrolase</keyword>
<dbReference type="SUPFAM" id="SSF56529">
    <property type="entry name" value="FAH"/>
    <property type="match status" value="1"/>
</dbReference>
<name>W5TGR7_9NOCA</name>
<sequence length="328" mass="35540">MSTGLGDSGQTKNGLLGIPLPRIRRILERSQGRVDLHVDTGDGWRPVTENSPVPADFVIPPVFTAEFELARYEMLGLADGTAVLPVCPASFRDFMLFEEHAVAAARGMARRFAPGGHRLSRIYETLTRRTFPAFRPSALWYREPIYYMSNALTIVPSGVPVEFPSYSRALDFELELGVVLNAPLRDATVEQAAAAIGAVVVVNDFSARDVQLAEMRSGFGPQRAKHFLSSMSTTAVAGSAVGDRLDTLTATVSVNGETLAYTGTHGMRYSIPEALAHVSRSEQLYPGELLATGTLPGGSGMELGRWLAPGDELRLEIDGIGVIEHRIR</sequence>
<dbReference type="InterPro" id="IPR036663">
    <property type="entry name" value="Fumarylacetoacetase_C_sf"/>
</dbReference>
<evidence type="ECO:0000259" key="1">
    <source>
        <dbReference type="Pfam" id="PF01557"/>
    </source>
</evidence>